<feature type="coiled-coil region" evidence="4">
    <location>
        <begin position="504"/>
        <end position="536"/>
    </location>
</feature>
<keyword evidence="7" id="KW-1185">Reference proteome</keyword>
<evidence type="ECO:0000256" key="2">
    <source>
        <dbReference type="ARBA" id="ARBA00007261"/>
    </source>
</evidence>
<dbReference type="Gene3D" id="3.30.830.10">
    <property type="entry name" value="Metalloenzyme, LuxS/M16 peptidase-like"/>
    <property type="match status" value="4"/>
</dbReference>
<dbReference type="InterPro" id="IPR011249">
    <property type="entry name" value="Metalloenz_LuxS/M16"/>
</dbReference>
<dbReference type="PANTHER" id="PTHR43016">
    <property type="entry name" value="PRESEQUENCE PROTEASE"/>
    <property type="match status" value="1"/>
</dbReference>
<name>A0A5S5MD14_9BACT</name>
<accession>A0A5S5MD14</accession>
<evidence type="ECO:0000313" key="7">
    <source>
        <dbReference type="Proteomes" id="UP000321899"/>
    </source>
</evidence>
<reference evidence="6 7" key="1">
    <citation type="submission" date="2019-06" db="EMBL/GenBank/DDBJ databases">
        <title>Desulfobotulus mexicanus sp. nov., a novel sulfate-reducing bacterium isolated from the sediment of an alkaline crater lake in Mexico.</title>
        <authorList>
            <person name="Hirschler-Rea A."/>
        </authorList>
    </citation>
    <scope>NUCLEOTIDE SEQUENCE [LARGE SCALE GENOMIC DNA]</scope>
    <source>
        <strain evidence="6 7">PAR22N</strain>
    </source>
</reference>
<protein>
    <submittedName>
        <fullName evidence="6">Peptidase M16</fullName>
    </submittedName>
</protein>
<dbReference type="PROSITE" id="PS00143">
    <property type="entry name" value="INSULINASE"/>
    <property type="match status" value="1"/>
</dbReference>
<feature type="domain" description="Peptidase M16C associated" evidence="5">
    <location>
        <begin position="493"/>
        <end position="736"/>
    </location>
</feature>
<dbReference type="Pfam" id="PF08367">
    <property type="entry name" value="M16C_assoc"/>
    <property type="match status" value="1"/>
</dbReference>
<comment type="cofactor">
    <cofactor evidence="1">
        <name>Zn(2+)</name>
        <dbReference type="ChEBI" id="CHEBI:29105"/>
    </cofactor>
</comment>
<dbReference type="Pfam" id="PF22516">
    <property type="entry name" value="PreP_C"/>
    <property type="match status" value="1"/>
</dbReference>
<dbReference type="OrthoDB" id="9762027at2"/>
<dbReference type="PANTHER" id="PTHR43016:SF13">
    <property type="entry name" value="PRESEQUENCE PROTEASE, MITOCHONDRIAL"/>
    <property type="match status" value="1"/>
</dbReference>
<dbReference type="EMBL" id="VDMB01000025">
    <property type="protein sequence ID" value="TYT73580.1"/>
    <property type="molecule type" value="Genomic_DNA"/>
</dbReference>
<dbReference type="InterPro" id="IPR001431">
    <property type="entry name" value="Pept_M16_Zn_BS"/>
</dbReference>
<sequence>MSEAFLCDLLSFKQMKGFSFFMNMMKDSEKSSLSEGQRIGGYIVRKTASLPEIRGEYYALEHESTGARHVHVACDDSENTFAVGFKTVPADETGVAHILEHTALCGSARYPVRDPFFSMIKRSLNTFMNAFTASDWTMYPFATQNRKDFYNLLGVYLDAAFFPKLDVLSFRQEGHRLEFDEDGVLQRMGVVYNEMKGAMSSPSQIMGRGLLKALYPDVTYGHNSGGDPAFIPELTHEDLLAFHSRHYHPSNAWFFTYGNMPLEDHLQVIEKEVLSHFKRLDPKTDVASQPRWKNSRKIRETYPAIAGPNLEKECQIALAWLTPDILDTRSVLGFVLLEQILLGNAGAPLRKALMDSGLGTAVCDGAGFDGDNRDTAFCCGLKGMAEKDAEALETLIMDTLRELAEKGIERELADAAIHQLEFQKKEISNSPYPYGLKMIMGVAGTWFHGGDPLKVIQFEGDLEAIRSELDSGYFENLIRHYLLENPHRVLYILAPDTEKQRLMDEKERRELDDIAASLQEEEKKRILEEAQILKNLQEAEEDLAVLPTLDREDIDREIRIVHPFEQKGSLVCYDAATSGIVYVNLAFGLAGLEAEKEALVPLFSHVLTRMGTKKMDYVAVARRVDACTGGIGAMGHARTRMDDGRLSPFITLSAKALERNLSPMLELLEDFTVSYDFSDTERLKKLLFEYRAAMESAVVQSGHRLAISLASRNLSPGCALSEEWGGVHQLKRIKEITDQIKAGKDEILSRLQNDFRDMAEKIFAKNNLRAALVSEKDIRDTARKGLENLQENLGAQVNLSFISSQPPEMSREGVREAWTTATAVNFVASALDTPGMDHPDAPVLAVIAKLLRSAYLHREIREKGGAYGGFALFNAEEGVFAMASYRDPHIRRTLDVFAAAADFLASGHFDERDINEAILQVCSEIDRPDTPSAAARKAFMRNLAGLSDEARIRFKERLLQVDRNAVCDVASRIFVKDRILQGVAVITGEDILAKEAVNPPLVSHRI</sequence>
<evidence type="ECO:0000256" key="1">
    <source>
        <dbReference type="ARBA" id="ARBA00001947"/>
    </source>
</evidence>
<dbReference type="SUPFAM" id="SSF63411">
    <property type="entry name" value="LuxS/MPP-like metallohydrolase"/>
    <property type="match status" value="4"/>
</dbReference>
<dbReference type="GO" id="GO:0006508">
    <property type="term" value="P:proteolysis"/>
    <property type="evidence" value="ECO:0007669"/>
    <property type="project" value="InterPro"/>
</dbReference>
<organism evidence="6 7">
    <name type="scientific">Desulfobotulus mexicanus</name>
    <dbReference type="NCBI Taxonomy" id="2586642"/>
    <lineage>
        <taxon>Bacteria</taxon>
        <taxon>Pseudomonadati</taxon>
        <taxon>Thermodesulfobacteriota</taxon>
        <taxon>Desulfobacteria</taxon>
        <taxon>Desulfobacterales</taxon>
        <taxon>Desulfobacteraceae</taxon>
        <taxon>Desulfobotulus</taxon>
    </lineage>
</organism>
<keyword evidence="4" id="KW-0175">Coiled coil</keyword>
<dbReference type="GO" id="GO:0004222">
    <property type="term" value="F:metalloendopeptidase activity"/>
    <property type="evidence" value="ECO:0007669"/>
    <property type="project" value="InterPro"/>
</dbReference>
<dbReference type="FunFam" id="3.30.830.10:FF:000011">
    <property type="entry name" value="Presequence protease, mitochondrial"/>
    <property type="match status" value="1"/>
</dbReference>
<dbReference type="AlphaFoldDB" id="A0A5S5MD14"/>
<evidence type="ECO:0000256" key="3">
    <source>
        <dbReference type="RuleBase" id="RU004447"/>
    </source>
</evidence>
<proteinExistence type="inferred from homology"/>
<dbReference type="InterPro" id="IPR055130">
    <property type="entry name" value="PreP_C"/>
</dbReference>
<evidence type="ECO:0000313" key="6">
    <source>
        <dbReference type="EMBL" id="TYT73580.1"/>
    </source>
</evidence>
<comment type="caution">
    <text evidence="6">The sequence shown here is derived from an EMBL/GenBank/DDBJ whole genome shotgun (WGS) entry which is preliminary data.</text>
</comment>
<dbReference type="InterPro" id="IPR011765">
    <property type="entry name" value="Pept_M16_N"/>
</dbReference>
<dbReference type="InterPro" id="IPR007863">
    <property type="entry name" value="Peptidase_M16_C"/>
</dbReference>
<dbReference type="Pfam" id="PF05193">
    <property type="entry name" value="Peptidase_M16_C"/>
    <property type="match status" value="1"/>
</dbReference>
<gene>
    <name evidence="6" type="ORF">FIM25_14340</name>
</gene>
<dbReference type="Proteomes" id="UP000321899">
    <property type="component" value="Unassembled WGS sequence"/>
</dbReference>
<dbReference type="SMART" id="SM01264">
    <property type="entry name" value="M16C_associated"/>
    <property type="match status" value="1"/>
</dbReference>
<evidence type="ECO:0000256" key="4">
    <source>
        <dbReference type="SAM" id="Coils"/>
    </source>
</evidence>
<comment type="similarity">
    <text evidence="2 3">Belongs to the peptidase M16 family.</text>
</comment>
<dbReference type="GO" id="GO:0046872">
    <property type="term" value="F:metal ion binding"/>
    <property type="evidence" value="ECO:0007669"/>
    <property type="project" value="InterPro"/>
</dbReference>
<dbReference type="InterPro" id="IPR013578">
    <property type="entry name" value="Peptidase_M16C_assoc"/>
</dbReference>
<dbReference type="Pfam" id="PF00675">
    <property type="entry name" value="Peptidase_M16"/>
    <property type="match status" value="1"/>
</dbReference>
<evidence type="ECO:0000259" key="5">
    <source>
        <dbReference type="SMART" id="SM01264"/>
    </source>
</evidence>